<evidence type="ECO:0000256" key="6">
    <source>
        <dbReference type="SAM" id="MobiDB-lite"/>
    </source>
</evidence>
<dbReference type="InterPro" id="IPR030918">
    <property type="entry name" value="PT_fungal_PKS"/>
</dbReference>
<dbReference type="InterPro" id="IPR014043">
    <property type="entry name" value="Acyl_transferase_dom"/>
</dbReference>
<dbReference type="GO" id="GO:0004315">
    <property type="term" value="F:3-oxoacyl-[acyl-carrier-protein] synthase activity"/>
    <property type="evidence" value="ECO:0007669"/>
    <property type="project" value="InterPro"/>
</dbReference>
<dbReference type="InterPro" id="IPR009081">
    <property type="entry name" value="PP-bd_ACP"/>
</dbReference>
<comment type="pathway">
    <text evidence="1">Secondary metabolite biosynthesis.</text>
</comment>
<dbReference type="Pfam" id="PF00109">
    <property type="entry name" value="ketoacyl-synt"/>
    <property type="match status" value="1"/>
</dbReference>
<dbReference type="InterPro" id="IPR020806">
    <property type="entry name" value="PKS_PP-bd"/>
</dbReference>
<dbReference type="Pfam" id="PF22621">
    <property type="entry name" value="CurL-like_PKS_C"/>
    <property type="match status" value="1"/>
</dbReference>
<evidence type="ECO:0000313" key="10">
    <source>
        <dbReference type="EMBL" id="OQD84577.1"/>
    </source>
</evidence>
<evidence type="ECO:0000256" key="4">
    <source>
        <dbReference type="ARBA" id="ARBA00022679"/>
    </source>
</evidence>
<dbReference type="InterPro" id="IPR018201">
    <property type="entry name" value="Ketoacyl_synth_AS"/>
</dbReference>
<dbReference type="SMART" id="SM00827">
    <property type="entry name" value="PKS_AT"/>
    <property type="match status" value="1"/>
</dbReference>
<dbReference type="PANTHER" id="PTHR43775:SF37">
    <property type="entry name" value="SI:DKEY-61P9.11"/>
    <property type="match status" value="1"/>
</dbReference>
<feature type="region of interest" description="N-terminal hotdog fold" evidence="5">
    <location>
        <begin position="1342"/>
        <end position="1482"/>
    </location>
</feature>
<evidence type="ECO:0000259" key="8">
    <source>
        <dbReference type="PROSITE" id="PS52004"/>
    </source>
</evidence>
<dbReference type="SUPFAM" id="SSF47336">
    <property type="entry name" value="ACP-like"/>
    <property type="match status" value="1"/>
</dbReference>
<dbReference type="Gene3D" id="3.10.129.110">
    <property type="entry name" value="Polyketide synthase dehydratase"/>
    <property type="match status" value="1"/>
</dbReference>
<evidence type="ECO:0000256" key="5">
    <source>
        <dbReference type="PROSITE-ProRule" id="PRU01363"/>
    </source>
</evidence>
<dbReference type="InterPro" id="IPR050091">
    <property type="entry name" value="PKS_NRPS_Biosynth_Enz"/>
</dbReference>
<dbReference type="FunFam" id="3.40.47.10:FF:000031">
    <property type="entry name" value="Sterigmatocystin biosynthesis polyketide synthase"/>
    <property type="match status" value="1"/>
</dbReference>
<dbReference type="FunFam" id="3.10.129.110:FF:000001">
    <property type="entry name" value="Sterigmatocystin biosynthesis polyketide synthase"/>
    <property type="match status" value="1"/>
</dbReference>
<dbReference type="InterPro" id="IPR001227">
    <property type="entry name" value="Ac_transferase_dom_sf"/>
</dbReference>
<dbReference type="PANTHER" id="PTHR43775">
    <property type="entry name" value="FATTY ACID SYNTHASE"/>
    <property type="match status" value="1"/>
</dbReference>
<dbReference type="NCBIfam" id="TIGR04532">
    <property type="entry name" value="PT_fungal_PKS"/>
    <property type="match status" value="1"/>
</dbReference>
<dbReference type="Pfam" id="PF02801">
    <property type="entry name" value="Ketoacyl-synt_C"/>
    <property type="match status" value="1"/>
</dbReference>
<keyword evidence="3" id="KW-0597">Phosphoprotein</keyword>
<gene>
    <name evidence="10" type="ORF">PENANT_c012G02937</name>
</gene>
<dbReference type="PROSITE" id="PS52004">
    <property type="entry name" value="KS3_2"/>
    <property type="match status" value="1"/>
</dbReference>
<dbReference type="InterPro" id="IPR049900">
    <property type="entry name" value="PKS_mFAS_DH"/>
</dbReference>
<protein>
    <submittedName>
        <fullName evidence="10">Uncharacterized protein</fullName>
    </submittedName>
</protein>
<dbReference type="FunFam" id="3.40.366.10:FF:000002">
    <property type="entry name" value="Probable polyketide synthase 2"/>
    <property type="match status" value="1"/>
</dbReference>
<dbReference type="SUPFAM" id="SSF52151">
    <property type="entry name" value="FabD/lysophospholipase-like"/>
    <property type="match status" value="1"/>
</dbReference>
<dbReference type="SMART" id="SM00823">
    <property type="entry name" value="PKS_PP"/>
    <property type="match status" value="1"/>
</dbReference>
<keyword evidence="4" id="KW-0808">Transferase</keyword>
<keyword evidence="11" id="KW-1185">Reference proteome</keyword>
<dbReference type="GO" id="GO:0006633">
    <property type="term" value="P:fatty acid biosynthetic process"/>
    <property type="evidence" value="ECO:0007669"/>
    <property type="project" value="InterPro"/>
</dbReference>
<dbReference type="PROSITE" id="PS00606">
    <property type="entry name" value="KS3_1"/>
    <property type="match status" value="1"/>
</dbReference>
<dbReference type="InterPro" id="IPR020841">
    <property type="entry name" value="PKS_Beta-ketoAc_synthase_dom"/>
</dbReference>
<feature type="active site" description="Proton acceptor; for dehydratase activity" evidence="5">
    <location>
        <position position="1374"/>
    </location>
</feature>
<dbReference type="Gene3D" id="3.30.70.3290">
    <property type="match status" value="1"/>
</dbReference>
<sequence>MDLFQSMKSSSIAESSDELLHMTVCYFGNEFPNGGTKDVFRQLHNHSKNRHHLLLANFIEAATLVIREEVRSLPTKLRTLFPPFETVFGLADSDDLRSGPLGDCVNGMLICVVQLATLIGHYECSSGSSFNSQRIDLYTAGMGTGLLSAAAVSLSHTLGDLLFVGSEAVRIAFRLGILVKEVSQDLQPSTGGHNCDSWAYVVPGTSHDEVQNELDLIQEVETFATFNKVFISAWSRGSVTVSGPPARLKHMFLASDFLRDRKFIALPVYGGLCHAKHVYTKKHVNRIIQPKSIEQLDVRHMPRALVFSTNTGQPFQATNASEIFQNTVEELLTRTIHWDNVVQGIIDRGKDIGVTECVVLTPGSSLLARDLIEALNLESNGFKTSMIDTMKWISQSKPPLESARGTQQAKIAIVGMSCRMPGGANTTDKFWDVLNEGLDVHEKIPTDRFDVESHYDPTGKRVNSSHTPYGCFIDQPGQFDAPFFNISPREAMQTDPMQRLALVTAYEALERAGYVSNRTASTDLHRTGTFYGQASDDYREVNTSQEIGTYFITGGCRAFGPGRINYFFKFSGPSYSIDTACSSGLAAIHLACNSLWNGDTDMAVAGGMNVLTNSDAFAGLSNGHFLSKSPNSCKTWDCEADGYCRADGVASIVMKRLEDAQADNDNILGVILAAGTNHSAEAVSITHPHAGHQAYLTRQILSQAGVDPLDVSYVEMHGTGTQAGDAQEIQSVTDVFAPLTNAKRRSSKQSLHIGAVKANVGHGEAVAGTTALLKVLLMFDKEIIPPHVGIKNAINPAFSKDLKDRNIHIPYQRAPWSRKSDKKRVAVVNNFSAAGGNTSIVIEEPPESTTPCNRDPRSSHVIAVSAKSKISLKGNLQRLIAYVEANPNISLSNLAYTTTARRHHHNHRVAVSASDSRCLARQLRFTLQSTESHKAVPSTGQTPVIFAFTGQGASHRSSNLELFRDSPYFQSQFLHLDTICQAQGFPSIIPVIDGSFPESHSHSPTATQLALVCVEMTLTKYWESLGIKPDVVIGHSMGEYAALHAAGVVSVNDAIFLVGQRAEILEKRCQPGSHKMLAVRASLEEVVSKANGKPFEVACLNGPRDTVLSGTVGEIEALVAELENSGVKCFGLDVAFSFHSKQMDPILDELEAIARTRVIFHPPKLPIISPLLGKVIFDERTINANYICRATRETVNFMGAVETAIRIATVDETMAWVELGPHPVCVGLAQSIMSPIGAAVPSLHRSENNWQTLSQTLAVLHCAGVEVNWNEFHRPFEKDLRLLDLPTYAWNEQNHWIQYNGNWALTKGNNSHGLEIRTLPMTSLDTPARPTPISGLRTSLVHKVVDENFSGSTGRVVVQSDLMHSEFLAAAWGHKMNGAGVVTSSIYADIIWTLGKHLLEYLDPTAGKSVCDMEISNLVVREGLIAQTKTDTPQLIQISISTPDIRSRTAFIEMHNASDDGLSLLDNDPIVTAQIVYGNAKAWLTSWVPFNHFIQGRIETLLQLADKCVASRLSHNMVYALFADKLVDYADKYRGMRSVVLHGLEAFADVTIKATGTSGTWTVPPFFLDSVCHLAGFVMNVSDAMDTKNNFSVTPGWSSLRMARPLVAGAIYRSYVKMIPTAEDSSTYLGDVYVLQSDEIVGVMQAMKFRRYPRVLLNRFFSSPDTKSSSVSGADAPGTGKLAQLGRVPSSAPSTEKFNSNGGLQSPAEPPMKDTSMHAPAKCLSLQQNIVDTTKRCSESSIVNKAMALVAHEAAMEPSDLSDGATFASLGVDSLMSLVIAERLREELGVSVSGSLFLEYPTVKDFRTWLAEYYG</sequence>
<keyword evidence="2" id="KW-0596">Phosphopantetheine</keyword>
<dbReference type="GO" id="GO:0030639">
    <property type="term" value="P:polyketide biosynthetic process"/>
    <property type="evidence" value="ECO:0007669"/>
    <property type="project" value="UniProtKB-ARBA"/>
</dbReference>
<feature type="compositionally biased region" description="Polar residues" evidence="6">
    <location>
        <begin position="1691"/>
        <end position="1704"/>
    </location>
</feature>
<organism evidence="10 11">
    <name type="scientific">Penicillium antarcticum</name>
    <dbReference type="NCBI Taxonomy" id="416450"/>
    <lineage>
        <taxon>Eukaryota</taxon>
        <taxon>Fungi</taxon>
        <taxon>Dikarya</taxon>
        <taxon>Ascomycota</taxon>
        <taxon>Pezizomycotina</taxon>
        <taxon>Eurotiomycetes</taxon>
        <taxon>Eurotiomycetidae</taxon>
        <taxon>Eurotiales</taxon>
        <taxon>Aspergillaceae</taxon>
        <taxon>Penicillium</taxon>
    </lineage>
</organism>
<dbReference type="FunFam" id="1.10.1200.10:FF:000011">
    <property type="entry name" value="Sterigmatocystin biosynthesis polyketide synthase"/>
    <property type="match status" value="1"/>
</dbReference>
<dbReference type="SMART" id="SM01294">
    <property type="entry name" value="PKS_PP_betabranch"/>
    <property type="match status" value="1"/>
</dbReference>
<dbReference type="Gene3D" id="1.10.1200.10">
    <property type="entry name" value="ACP-like"/>
    <property type="match status" value="1"/>
</dbReference>
<feature type="domain" description="Ketosynthase family 3 (KS3)" evidence="8">
    <location>
        <begin position="408"/>
        <end position="844"/>
    </location>
</feature>
<evidence type="ECO:0000256" key="1">
    <source>
        <dbReference type="ARBA" id="ARBA00005179"/>
    </source>
</evidence>
<dbReference type="InterPro" id="IPR014030">
    <property type="entry name" value="Ketoacyl_synth_N"/>
</dbReference>
<feature type="region of interest" description="Disordered" evidence="6">
    <location>
        <begin position="1664"/>
        <end position="1717"/>
    </location>
</feature>
<evidence type="ECO:0000313" key="11">
    <source>
        <dbReference type="Proteomes" id="UP000191672"/>
    </source>
</evidence>
<evidence type="ECO:0000256" key="2">
    <source>
        <dbReference type="ARBA" id="ARBA00022450"/>
    </source>
</evidence>
<dbReference type="GO" id="GO:0004312">
    <property type="term" value="F:fatty acid synthase activity"/>
    <property type="evidence" value="ECO:0007669"/>
    <property type="project" value="TreeGrafter"/>
</dbReference>
<dbReference type="Gene3D" id="3.40.366.10">
    <property type="entry name" value="Malonyl-Coenzyme A Acyl Carrier Protein, domain 2"/>
    <property type="match status" value="2"/>
</dbReference>
<feature type="active site" description="Proton donor; for dehydratase activity" evidence="5">
    <location>
        <position position="1569"/>
    </location>
</feature>
<proteinExistence type="predicted"/>
<dbReference type="EMBL" id="MDYN01000012">
    <property type="protein sequence ID" value="OQD84577.1"/>
    <property type="molecule type" value="Genomic_DNA"/>
</dbReference>
<feature type="domain" description="PKS/mFAS DH" evidence="9">
    <location>
        <begin position="1342"/>
        <end position="1658"/>
    </location>
</feature>
<comment type="caution">
    <text evidence="10">The sequence shown here is derived from an EMBL/GenBank/DDBJ whole genome shotgun (WGS) entry which is preliminary data.</text>
</comment>
<dbReference type="PROSITE" id="PS50075">
    <property type="entry name" value="CARRIER"/>
    <property type="match status" value="1"/>
</dbReference>
<reference evidence="11" key="1">
    <citation type="journal article" date="2017" name="Nat. Microbiol.">
        <title>Global analysis of biosynthetic gene clusters reveals vast potential of secondary metabolite production in Penicillium species.</title>
        <authorList>
            <person name="Nielsen J.C."/>
            <person name="Grijseels S."/>
            <person name="Prigent S."/>
            <person name="Ji B."/>
            <person name="Dainat J."/>
            <person name="Nielsen K.F."/>
            <person name="Frisvad J.C."/>
            <person name="Workman M."/>
            <person name="Nielsen J."/>
        </authorList>
    </citation>
    <scope>NUCLEOTIDE SEQUENCE [LARGE SCALE GENOMIC DNA]</scope>
    <source>
        <strain evidence="11">IBT 31811</strain>
    </source>
</reference>
<dbReference type="InterPro" id="IPR016039">
    <property type="entry name" value="Thiolase-like"/>
</dbReference>
<dbReference type="InterPro" id="IPR014031">
    <property type="entry name" value="Ketoacyl_synth_C"/>
</dbReference>
<dbReference type="InterPro" id="IPR016036">
    <property type="entry name" value="Malonyl_transacylase_ACP-bd"/>
</dbReference>
<evidence type="ECO:0000259" key="9">
    <source>
        <dbReference type="PROSITE" id="PS52019"/>
    </source>
</evidence>
<accession>A0A1V6Q6B9</accession>
<feature type="region of interest" description="C-terminal hotdog fold" evidence="5">
    <location>
        <begin position="1509"/>
        <end position="1658"/>
    </location>
</feature>
<dbReference type="Gene3D" id="3.40.47.10">
    <property type="match status" value="1"/>
</dbReference>
<dbReference type="SMART" id="SM00825">
    <property type="entry name" value="PKS_KS"/>
    <property type="match status" value="1"/>
</dbReference>
<dbReference type="InterPro" id="IPR016035">
    <property type="entry name" value="Acyl_Trfase/lysoPLipase"/>
</dbReference>
<evidence type="ECO:0000259" key="7">
    <source>
        <dbReference type="PROSITE" id="PS50075"/>
    </source>
</evidence>
<dbReference type="Proteomes" id="UP000191672">
    <property type="component" value="Unassembled WGS sequence"/>
</dbReference>
<dbReference type="InterPro" id="IPR036736">
    <property type="entry name" value="ACP-like_sf"/>
</dbReference>
<dbReference type="Pfam" id="PF14765">
    <property type="entry name" value="PS-DH"/>
    <property type="match status" value="1"/>
</dbReference>
<dbReference type="InterPro" id="IPR049551">
    <property type="entry name" value="PKS_DH_C"/>
</dbReference>
<name>A0A1V6Q6B9_9EURO</name>
<dbReference type="SUPFAM" id="SSF53901">
    <property type="entry name" value="Thiolase-like"/>
    <property type="match status" value="1"/>
</dbReference>
<dbReference type="InterPro" id="IPR042104">
    <property type="entry name" value="PKS_dehydratase_sf"/>
</dbReference>
<dbReference type="Pfam" id="PF16073">
    <property type="entry name" value="SAT"/>
    <property type="match status" value="1"/>
</dbReference>
<dbReference type="InterPro" id="IPR032088">
    <property type="entry name" value="SAT"/>
</dbReference>
<dbReference type="FunFam" id="3.40.366.10:FF:000017">
    <property type="entry name" value="Non-reducing polyketide synthase aptA"/>
    <property type="match status" value="1"/>
</dbReference>
<dbReference type="Pfam" id="PF00698">
    <property type="entry name" value="Acyl_transf_1"/>
    <property type="match status" value="1"/>
</dbReference>
<dbReference type="STRING" id="416450.A0A1V6Q6B9"/>
<dbReference type="SUPFAM" id="SSF55048">
    <property type="entry name" value="Probable ACP-binding domain of malonyl-CoA ACP transacylase"/>
    <property type="match status" value="1"/>
</dbReference>
<dbReference type="Pfam" id="PF00550">
    <property type="entry name" value="PP-binding"/>
    <property type="match status" value="1"/>
</dbReference>
<dbReference type="GO" id="GO:0031177">
    <property type="term" value="F:phosphopantetheine binding"/>
    <property type="evidence" value="ECO:0007669"/>
    <property type="project" value="InterPro"/>
</dbReference>
<evidence type="ECO:0000256" key="3">
    <source>
        <dbReference type="ARBA" id="ARBA00022553"/>
    </source>
</evidence>
<dbReference type="PROSITE" id="PS52019">
    <property type="entry name" value="PKS_MFAS_DH"/>
    <property type="match status" value="1"/>
</dbReference>
<feature type="domain" description="Carrier" evidence="7">
    <location>
        <begin position="1737"/>
        <end position="1814"/>
    </location>
</feature>
<dbReference type="CDD" id="cd00833">
    <property type="entry name" value="PKS"/>
    <property type="match status" value="1"/>
</dbReference>